<name>A0A930VBB7_9ACTN</name>
<dbReference type="PANTHER" id="PTHR46211:SF14">
    <property type="entry name" value="GLYCEROPHOSPHODIESTER PHOSPHODIESTERASE"/>
    <property type="match status" value="1"/>
</dbReference>
<proteinExistence type="predicted"/>
<sequence length="235" mass="25387">MAQVLISAHRCGGKADPAYDNSPAGVRWAASIGADYVEFDVRRAGDGTLVCSHDPVAHAAEAPSRLADVLAAVAESGLGAHVDLKGPDVDAWAVDAARQCAEVLDETPVVYTTGHARAASALSRWTEEHDSPALVGLTVGSSTRHLRLGDTVRTRIRELYPTRQWHDSGAGVLVAHHVLARLRLLRWARRRGVRVLVWTADAPRVVAAALKDPRVWMLTTNHPEAALAMRRRISS</sequence>
<dbReference type="Pfam" id="PF03009">
    <property type="entry name" value="GDPD"/>
    <property type="match status" value="1"/>
</dbReference>
<keyword evidence="3" id="KW-1185">Reference proteome</keyword>
<dbReference type="SUPFAM" id="SSF51695">
    <property type="entry name" value="PLC-like phosphodiesterases"/>
    <property type="match status" value="1"/>
</dbReference>
<dbReference type="RefSeq" id="WP_194704905.1">
    <property type="nucleotide sequence ID" value="NZ_JADKPN010000001.1"/>
</dbReference>
<dbReference type="Proteomes" id="UP000640489">
    <property type="component" value="Unassembled WGS sequence"/>
</dbReference>
<dbReference type="AlphaFoldDB" id="A0A930VBB7"/>
<organism evidence="2 3">
    <name type="scientific">Nocardioides islandensis</name>
    <dbReference type="NCBI Taxonomy" id="433663"/>
    <lineage>
        <taxon>Bacteria</taxon>
        <taxon>Bacillati</taxon>
        <taxon>Actinomycetota</taxon>
        <taxon>Actinomycetes</taxon>
        <taxon>Propionibacteriales</taxon>
        <taxon>Nocardioidaceae</taxon>
        <taxon>Nocardioides</taxon>
    </lineage>
</organism>
<comment type="caution">
    <text evidence="2">The sequence shown here is derived from an EMBL/GenBank/DDBJ whole genome shotgun (WGS) entry which is preliminary data.</text>
</comment>
<dbReference type="GO" id="GO:0006629">
    <property type="term" value="P:lipid metabolic process"/>
    <property type="evidence" value="ECO:0007669"/>
    <property type="project" value="InterPro"/>
</dbReference>
<dbReference type="EMBL" id="JADKPN010000001">
    <property type="protein sequence ID" value="MBF4761705.1"/>
    <property type="molecule type" value="Genomic_DNA"/>
</dbReference>
<evidence type="ECO:0000313" key="2">
    <source>
        <dbReference type="EMBL" id="MBF4761705.1"/>
    </source>
</evidence>
<dbReference type="CDD" id="cd08556">
    <property type="entry name" value="GDPD"/>
    <property type="match status" value="1"/>
</dbReference>
<evidence type="ECO:0000259" key="1">
    <source>
        <dbReference type="PROSITE" id="PS51704"/>
    </source>
</evidence>
<dbReference type="PANTHER" id="PTHR46211">
    <property type="entry name" value="GLYCEROPHOSPHORYL DIESTER PHOSPHODIESTERASE"/>
    <property type="match status" value="1"/>
</dbReference>
<protein>
    <submittedName>
        <fullName evidence="2">Glycerophosphodiester phosphodiesterase</fullName>
    </submittedName>
</protein>
<gene>
    <name evidence="2" type="ORF">ISU07_01080</name>
</gene>
<dbReference type="InterPro" id="IPR017946">
    <property type="entry name" value="PLC-like_Pdiesterase_TIM-brl"/>
</dbReference>
<dbReference type="GO" id="GO:0008081">
    <property type="term" value="F:phosphoric diester hydrolase activity"/>
    <property type="evidence" value="ECO:0007669"/>
    <property type="project" value="InterPro"/>
</dbReference>
<feature type="domain" description="GP-PDE" evidence="1">
    <location>
        <begin position="4"/>
        <end position="235"/>
    </location>
</feature>
<dbReference type="InterPro" id="IPR030395">
    <property type="entry name" value="GP_PDE_dom"/>
</dbReference>
<evidence type="ECO:0000313" key="3">
    <source>
        <dbReference type="Proteomes" id="UP000640489"/>
    </source>
</evidence>
<dbReference type="PROSITE" id="PS51704">
    <property type="entry name" value="GP_PDE"/>
    <property type="match status" value="1"/>
</dbReference>
<accession>A0A930VBB7</accession>
<dbReference type="Gene3D" id="3.20.20.190">
    <property type="entry name" value="Phosphatidylinositol (PI) phosphodiesterase"/>
    <property type="match status" value="2"/>
</dbReference>
<reference evidence="2" key="1">
    <citation type="submission" date="2020-11" db="EMBL/GenBank/DDBJ databases">
        <title>Nocardioides sp. nov., isolated from Soil of Cynanchum wilfordii Hemsley rhizosphere.</title>
        <authorList>
            <person name="Lee J.-S."/>
            <person name="Suh M.K."/>
            <person name="Kim J.-S."/>
        </authorList>
    </citation>
    <scope>NUCLEOTIDE SEQUENCE</scope>
    <source>
        <strain evidence="2">KCTC 19275</strain>
    </source>
</reference>